<keyword evidence="2" id="KW-1185">Reference proteome</keyword>
<evidence type="ECO:0000313" key="1">
    <source>
        <dbReference type="EMBL" id="KAH7970224.1"/>
    </source>
</evidence>
<reference evidence="1" key="1">
    <citation type="submission" date="2020-05" db="EMBL/GenBank/DDBJ databases">
        <title>Large-scale comparative analyses of tick genomes elucidate their genetic diversity and vector capacities.</title>
        <authorList>
            <person name="Jia N."/>
            <person name="Wang J."/>
            <person name="Shi W."/>
            <person name="Du L."/>
            <person name="Sun Y."/>
            <person name="Zhan W."/>
            <person name="Jiang J."/>
            <person name="Wang Q."/>
            <person name="Zhang B."/>
            <person name="Ji P."/>
            <person name="Sakyi L.B."/>
            <person name="Cui X."/>
            <person name="Yuan T."/>
            <person name="Jiang B."/>
            <person name="Yang W."/>
            <person name="Lam T.T.-Y."/>
            <person name="Chang Q."/>
            <person name="Ding S."/>
            <person name="Wang X."/>
            <person name="Zhu J."/>
            <person name="Ruan X."/>
            <person name="Zhao L."/>
            <person name="Wei J."/>
            <person name="Que T."/>
            <person name="Du C."/>
            <person name="Cheng J."/>
            <person name="Dai P."/>
            <person name="Han X."/>
            <person name="Huang E."/>
            <person name="Gao Y."/>
            <person name="Liu J."/>
            <person name="Shao H."/>
            <person name="Ye R."/>
            <person name="Li L."/>
            <person name="Wei W."/>
            <person name="Wang X."/>
            <person name="Wang C."/>
            <person name="Yang T."/>
            <person name="Huo Q."/>
            <person name="Li W."/>
            <person name="Guo W."/>
            <person name="Chen H."/>
            <person name="Zhou L."/>
            <person name="Ni X."/>
            <person name="Tian J."/>
            <person name="Zhou Y."/>
            <person name="Sheng Y."/>
            <person name="Liu T."/>
            <person name="Pan Y."/>
            <person name="Xia L."/>
            <person name="Li J."/>
            <person name="Zhao F."/>
            <person name="Cao W."/>
        </authorList>
    </citation>
    <scope>NUCLEOTIDE SEQUENCE</scope>
    <source>
        <strain evidence="1">Dsil-2018</strain>
    </source>
</reference>
<proteinExistence type="predicted"/>
<evidence type="ECO:0000313" key="2">
    <source>
        <dbReference type="Proteomes" id="UP000821865"/>
    </source>
</evidence>
<accession>A0ACB8DI29</accession>
<organism evidence="1 2">
    <name type="scientific">Dermacentor silvarum</name>
    <name type="common">Tick</name>
    <dbReference type="NCBI Taxonomy" id="543639"/>
    <lineage>
        <taxon>Eukaryota</taxon>
        <taxon>Metazoa</taxon>
        <taxon>Ecdysozoa</taxon>
        <taxon>Arthropoda</taxon>
        <taxon>Chelicerata</taxon>
        <taxon>Arachnida</taxon>
        <taxon>Acari</taxon>
        <taxon>Parasitiformes</taxon>
        <taxon>Ixodida</taxon>
        <taxon>Ixodoidea</taxon>
        <taxon>Ixodidae</taxon>
        <taxon>Rhipicephalinae</taxon>
        <taxon>Dermacentor</taxon>
    </lineage>
</organism>
<comment type="caution">
    <text evidence="1">The sequence shown here is derived from an EMBL/GenBank/DDBJ whole genome shotgun (WGS) entry which is preliminary data.</text>
</comment>
<dbReference type="Proteomes" id="UP000821865">
    <property type="component" value="Chromosome 11"/>
</dbReference>
<dbReference type="EMBL" id="CM023480">
    <property type="protein sequence ID" value="KAH7970224.1"/>
    <property type="molecule type" value="Genomic_DNA"/>
</dbReference>
<protein>
    <submittedName>
        <fullName evidence="1">Uncharacterized protein</fullName>
    </submittedName>
</protein>
<gene>
    <name evidence="1" type="ORF">HPB49_001194</name>
</gene>
<sequence length="170" mass="19079">MADGETSGPSFLAPETTGTKTSVAVAEIRSAIVEDNGRMPADTKQARVEYGGEDAGDSSKMCEVCKKVFTKNSSLRKHRLIHTGGRPHQCPACCMKFKRKQHLDDHWRTHTGEKPYKCHLCPNNFNHKSSLDEHLMAHAGKKPHQCPLCARRFSRKYHLNRHIGTLGCKK</sequence>
<name>A0ACB8DI29_DERSI</name>